<reference evidence="1 2" key="1">
    <citation type="journal article" date="2020" name="Genomics">
        <title>Complete, high-quality genomes from long-read metagenomic sequencing of two wolf lichen thalli reveals enigmatic genome architecture.</title>
        <authorList>
            <person name="McKenzie S.K."/>
            <person name="Walston R.F."/>
            <person name="Allen J.L."/>
        </authorList>
    </citation>
    <scope>NUCLEOTIDE SEQUENCE [LARGE SCALE GENOMIC DNA]</scope>
    <source>
        <strain evidence="1">WasteWater1</strain>
    </source>
</reference>
<keyword evidence="2" id="KW-1185">Reference proteome</keyword>
<evidence type="ECO:0000313" key="1">
    <source>
        <dbReference type="EMBL" id="KAF6222977.1"/>
    </source>
</evidence>
<comment type="caution">
    <text evidence="1">The sequence shown here is derived from an EMBL/GenBank/DDBJ whole genome shotgun (WGS) entry which is preliminary data.</text>
</comment>
<gene>
    <name evidence="1" type="ORF">HO133_001028</name>
</gene>
<name>A0A8H6CG89_9LECA</name>
<dbReference type="EMBL" id="JACCJB010000011">
    <property type="protein sequence ID" value="KAF6222977.1"/>
    <property type="molecule type" value="Genomic_DNA"/>
</dbReference>
<dbReference type="Proteomes" id="UP000593566">
    <property type="component" value="Unassembled WGS sequence"/>
</dbReference>
<dbReference type="RefSeq" id="XP_037152323.1">
    <property type="nucleotide sequence ID" value="XM_037291961.1"/>
</dbReference>
<organism evidence="1 2">
    <name type="scientific">Letharia lupina</name>
    <dbReference type="NCBI Taxonomy" id="560253"/>
    <lineage>
        <taxon>Eukaryota</taxon>
        <taxon>Fungi</taxon>
        <taxon>Dikarya</taxon>
        <taxon>Ascomycota</taxon>
        <taxon>Pezizomycotina</taxon>
        <taxon>Lecanoromycetes</taxon>
        <taxon>OSLEUM clade</taxon>
        <taxon>Lecanoromycetidae</taxon>
        <taxon>Lecanorales</taxon>
        <taxon>Lecanorineae</taxon>
        <taxon>Parmeliaceae</taxon>
        <taxon>Letharia</taxon>
    </lineage>
</organism>
<proteinExistence type="predicted"/>
<evidence type="ECO:0000313" key="2">
    <source>
        <dbReference type="Proteomes" id="UP000593566"/>
    </source>
</evidence>
<protein>
    <submittedName>
        <fullName evidence="1">Uncharacterized protein</fullName>
    </submittedName>
</protein>
<sequence>MNPGFSWADEYKTWEDNFLFQQGSLVEQAPEIAITNAKDQITNNAAIGSQALRNSFVAAITAQTQAPGLADPSDWLDIDDALKMPYFLKE</sequence>
<dbReference type="AlphaFoldDB" id="A0A8H6CG89"/>
<dbReference type="GeneID" id="59329446"/>
<accession>A0A8H6CG89</accession>